<reference evidence="1 2" key="1">
    <citation type="journal article" date="2017" name="Nature">
        <title>The Apostasia genome and the evolution of orchids.</title>
        <authorList>
            <person name="Zhang G.Q."/>
            <person name="Liu K.W."/>
            <person name="Li Z."/>
            <person name="Lohaus R."/>
            <person name="Hsiao Y.Y."/>
            <person name="Niu S.C."/>
            <person name="Wang J.Y."/>
            <person name="Lin Y.C."/>
            <person name="Xu Q."/>
            <person name="Chen L.J."/>
            <person name="Yoshida K."/>
            <person name="Fujiwara S."/>
            <person name="Wang Z.W."/>
            <person name="Zhang Y.Q."/>
            <person name="Mitsuda N."/>
            <person name="Wang M."/>
            <person name="Liu G.H."/>
            <person name="Pecoraro L."/>
            <person name="Huang H.X."/>
            <person name="Xiao X.J."/>
            <person name="Lin M."/>
            <person name="Wu X.Y."/>
            <person name="Wu W.L."/>
            <person name="Chen Y.Y."/>
            <person name="Chang S.B."/>
            <person name="Sakamoto S."/>
            <person name="Ohme-Takagi M."/>
            <person name="Yagi M."/>
            <person name="Zeng S.J."/>
            <person name="Shen C.Y."/>
            <person name="Yeh C.M."/>
            <person name="Luo Y.B."/>
            <person name="Tsai W.C."/>
            <person name="Van de Peer Y."/>
            <person name="Liu Z.J."/>
        </authorList>
    </citation>
    <scope>NUCLEOTIDE SEQUENCE [LARGE SCALE GENOMIC DNA]</scope>
    <source>
        <strain evidence="2">cv. Shenzhen</strain>
        <tissue evidence="1">Stem</tissue>
    </source>
</reference>
<keyword evidence="2" id="KW-1185">Reference proteome</keyword>
<accession>A0A2I0BDY5</accession>
<name>A0A2I0BDY5_9ASPA</name>
<sequence length="53" mass="6143">MWDDSFLRPSHHSFFWHRSLPGAALCLSDSFLLGHHPVITPRPLRPRASHNLK</sequence>
<dbReference type="Proteomes" id="UP000236161">
    <property type="component" value="Unassembled WGS sequence"/>
</dbReference>
<evidence type="ECO:0000313" key="1">
    <source>
        <dbReference type="EMBL" id="PKA65994.1"/>
    </source>
</evidence>
<gene>
    <name evidence="1" type="ORF">AXF42_Ash010403</name>
</gene>
<proteinExistence type="predicted"/>
<evidence type="ECO:0000313" key="2">
    <source>
        <dbReference type="Proteomes" id="UP000236161"/>
    </source>
</evidence>
<organism evidence="1 2">
    <name type="scientific">Apostasia shenzhenica</name>
    <dbReference type="NCBI Taxonomy" id="1088818"/>
    <lineage>
        <taxon>Eukaryota</taxon>
        <taxon>Viridiplantae</taxon>
        <taxon>Streptophyta</taxon>
        <taxon>Embryophyta</taxon>
        <taxon>Tracheophyta</taxon>
        <taxon>Spermatophyta</taxon>
        <taxon>Magnoliopsida</taxon>
        <taxon>Liliopsida</taxon>
        <taxon>Asparagales</taxon>
        <taxon>Orchidaceae</taxon>
        <taxon>Apostasioideae</taxon>
        <taxon>Apostasia</taxon>
    </lineage>
</organism>
<dbReference type="EMBL" id="KZ451888">
    <property type="protein sequence ID" value="PKA65994.1"/>
    <property type="molecule type" value="Genomic_DNA"/>
</dbReference>
<protein>
    <submittedName>
        <fullName evidence="1">Uncharacterized protein</fullName>
    </submittedName>
</protein>
<dbReference type="AlphaFoldDB" id="A0A2I0BDY5"/>